<reference evidence="5 6" key="1">
    <citation type="submission" date="2024-09" db="EMBL/GenBank/DDBJ databases">
        <authorList>
            <person name="Sun Q."/>
            <person name="Mori K."/>
        </authorList>
    </citation>
    <scope>NUCLEOTIDE SEQUENCE [LARGE SCALE GENOMIC DNA]</scope>
    <source>
        <strain evidence="5 6">CGMCC 1.9126</strain>
    </source>
</reference>
<dbReference type="SMART" id="SM00382">
    <property type="entry name" value="AAA"/>
    <property type="match status" value="1"/>
</dbReference>
<gene>
    <name evidence="5" type="ORF">ACFFHF_20620</name>
</gene>
<evidence type="ECO:0000313" key="5">
    <source>
        <dbReference type="EMBL" id="MFC0477600.1"/>
    </source>
</evidence>
<dbReference type="CDD" id="cd03230">
    <property type="entry name" value="ABC_DR_subfamily_A"/>
    <property type="match status" value="1"/>
</dbReference>
<evidence type="ECO:0000259" key="4">
    <source>
        <dbReference type="PROSITE" id="PS50893"/>
    </source>
</evidence>
<evidence type="ECO:0000313" key="6">
    <source>
        <dbReference type="Proteomes" id="UP001589738"/>
    </source>
</evidence>
<keyword evidence="6" id="KW-1185">Reference proteome</keyword>
<evidence type="ECO:0000256" key="1">
    <source>
        <dbReference type="ARBA" id="ARBA00022448"/>
    </source>
</evidence>
<dbReference type="Pfam" id="PF00005">
    <property type="entry name" value="ABC_tran"/>
    <property type="match status" value="1"/>
</dbReference>
<keyword evidence="2" id="KW-0547">Nucleotide-binding</keyword>
<dbReference type="RefSeq" id="WP_160547268.1">
    <property type="nucleotide sequence ID" value="NZ_JBHLUU010000123.1"/>
</dbReference>
<dbReference type="GO" id="GO:0005524">
    <property type="term" value="F:ATP binding"/>
    <property type="evidence" value="ECO:0007669"/>
    <property type="project" value="UniProtKB-KW"/>
</dbReference>
<dbReference type="PANTHER" id="PTHR42939">
    <property type="entry name" value="ABC TRANSPORTER ATP-BINDING PROTEIN ALBC-RELATED"/>
    <property type="match status" value="1"/>
</dbReference>
<dbReference type="InterPro" id="IPR003593">
    <property type="entry name" value="AAA+_ATPase"/>
</dbReference>
<evidence type="ECO:0000256" key="3">
    <source>
        <dbReference type="ARBA" id="ARBA00022840"/>
    </source>
</evidence>
<evidence type="ECO:0000256" key="2">
    <source>
        <dbReference type="ARBA" id="ARBA00022741"/>
    </source>
</evidence>
<dbReference type="InterPro" id="IPR003439">
    <property type="entry name" value="ABC_transporter-like_ATP-bd"/>
</dbReference>
<dbReference type="EMBL" id="JBHLUU010000123">
    <property type="protein sequence ID" value="MFC0477600.1"/>
    <property type="molecule type" value="Genomic_DNA"/>
</dbReference>
<dbReference type="InterPro" id="IPR051782">
    <property type="entry name" value="ABC_Transporter_VariousFunc"/>
</dbReference>
<dbReference type="PANTHER" id="PTHR42939:SF1">
    <property type="entry name" value="ABC TRANSPORTER ATP-BINDING PROTEIN ALBC-RELATED"/>
    <property type="match status" value="1"/>
</dbReference>
<dbReference type="Gene3D" id="3.40.50.300">
    <property type="entry name" value="P-loop containing nucleotide triphosphate hydrolases"/>
    <property type="match status" value="1"/>
</dbReference>
<proteinExistence type="predicted"/>
<organism evidence="5 6">
    <name type="scientific">Robertmurraya beringensis</name>
    <dbReference type="NCBI Taxonomy" id="641660"/>
    <lineage>
        <taxon>Bacteria</taxon>
        <taxon>Bacillati</taxon>
        <taxon>Bacillota</taxon>
        <taxon>Bacilli</taxon>
        <taxon>Bacillales</taxon>
        <taxon>Bacillaceae</taxon>
        <taxon>Robertmurraya</taxon>
    </lineage>
</organism>
<feature type="domain" description="ABC transporter" evidence="4">
    <location>
        <begin position="4"/>
        <end position="229"/>
    </location>
</feature>
<name>A0ABV6KWB0_9BACI</name>
<keyword evidence="1" id="KW-0813">Transport</keyword>
<protein>
    <submittedName>
        <fullName evidence="5">ABC transporter ATP-binding protein</fullName>
    </submittedName>
</protein>
<keyword evidence="3 5" id="KW-0067">ATP-binding</keyword>
<dbReference type="SUPFAM" id="SSF52540">
    <property type="entry name" value="P-loop containing nucleoside triphosphate hydrolases"/>
    <property type="match status" value="1"/>
</dbReference>
<comment type="caution">
    <text evidence="5">The sequence shown here is derived from an EMBL/GenBank/DDBJ whole genome shotgun (WGS) entry which is preliminary data.</text>
</comment>
<sequence>MNIVTCKNLSKTYGRNQALRGVSFSLEGEKIIGLIGRNGAGKSTLLKLMAGFLEKTSGEIHVLSEEPFNSLKVSANTIFMSDEVTFNPALTLEDILKAAESFYPNWNRDLAHRLLDYFSISLHSYHASLSKGMRSTFNTIMGLSTRAPLTLFDEPTTGMDAAVRKDFYRAILKDYLAFPRMIVISSHLLNEMEELFEEILLIKEGAVHLHESVEDLKEYAVGVTGRTSVVEELLINETAIFQQAVGIDQSYAVVKRGVEVEQQAKLLELELSPVSVSDLCMYITSKSKGGIDHVFDRE</sequence>
<dbReference type="PROSITE" id="PS50893">
    <property type="entry name" value="ABC_TRANSPORTER_2"/>
    <property type="match status" value="1"/>
</dbReference>
<dbReference type="Proteomes" id="UP001589738">
    <property type="component" value="Unassembled WGS sequence"/>
</dbReference>
<dbReference type="InterPro" id="IPR027417">
    <property type="entry name" value="P-loop_NTPase"/>
</dbReference>
<accession>A0ABV6KWB0</accession>